<dbReference type="SUPFAM" id="SSF55073">
    <property type="entry name" value="Nucleotide cyclase"/>
    <property type="match status" value="1"/>
</dbReference>
<keyword evidence="1" id="KW-0472">Membrane</keyword>
<dbReference type="Pfam" id="PF05226">
    <property type="entry name" value="CHASE2"/>
    <property type="match status" value="1"/>
</dbReference>
<dbReference type="PANTHER" id="PTHR43081">
    <property type="entry name" value="ADENYLATE CYCLASE, TERMINAL-DIFFERENTIATION SPECIFIC-RELATED"/>
    <property type="match status" value="1"/>
</dbReference>
<dbReference type="Pfam" id="PF00211">
    <property type="entry name" value="Guanylate_cyc"/>
    <property type="match status" value="1"/>
</dbReference>
<feature type="domain" description="Guanylate cyclase" evidence="2">
    <location>
        <begin position="469"/>
        <end position="603"/>
    </location>
</feature>
<dbReference type="CDD" id="cd07302">
    <property type="entry name" value="CHD"/>
    <property type="match status" value="1"/>
</dbReference>
<dbReference type="SMART" id="SM00044">
    <property type="entry name" value="CYCc"/>
    <property type="match status" value="1"/>
</dbReference>
<dbReference type="InterPro" id="IPR007890">
    <property type="entry name" value="CHASE2"/>
</dbReference>
<dbReference type="PANTHER" id="PTHR43081:SF1">
    <property type="entry name" value="ADENYLATE CYCLASE, TERMINAL-DIFFERENTIATION SPECIFIC"/>
    <property type="match status" value="1"/>
</dbReference>
<evidence type="ECO:0000313" key="3">
    <source>
        <dbReference type="EMBL" id="OIR18828.1"/>
    </source>
</evidence>
<keyword evidence="1" id="KW-1133">Transmembrane helix</keyword>
<gene>
    <name evidence="3" type="primary">cyaA_3</name>
    <name evidence="3" type="ORF">GALL_11700</name>
</gene>
<protein>
    <submittedName>
        <fullName evidence="3">Adenylate cyclase 1</fullName>
        <ecNumber evidence="3">4.6.1.1</ecNumber>
    </submittedName>
</protein>
<reference evidence="3" key="1">
    <citation type="submission" date="2016-10" db="EMBL/GenBank/DDBJ databases">
        <title>Sequence of Gallionella enrichment culture.</title>
        <authorList>
            <person name="Poehlein A."/>
            <person name="Muehling M."/>
            <person name="Daniel R."/>
        </authorList>
    </citation>
    <scope>NUCLEOTIDE SEQUENCE</scope>
</reference>
<dbReference type="EMBL" id="MLJW01000002">
    <property type="protein sequence ID" value="OIR18828.1"/>
    <property type="molecule type" value="Genomic_DNA"/>
</dbReference>
<dbReference type="EC" id="4.6.1.1" evidence="3"/>
<feature type="transmembrane region" description="Helical" evidence="1">
    <location>
        <begin position="404"/>
        <end position="423"/>
    </location>
</feature>
<dbReference type="InterPro" id="IPR029787">
    <property type="entry name" value="Nucleotide_cyclase"/>
</dbReference>
<keyword evidence="3" id="KW-0456">Lyase</keyword>
<feature type="transmembrane region" description="Helical" evidence="1">
    <location>
        <begin position="376"/>
        <end position="398"/>
    </location>
</feature>
<dbReference type="GO" id="GO:0035556">
    <property type="term" value="P:intracellular signal transduction"/>
    <property type="evidence" value="ECO:0007669"/>
    <property type="project" value="InterPro"/>
</dbReference>
<organism evidence="3">
    <name type="scientific">mine drainage metagenome</name>
    <dbReference type="NCBI Taxonomy" id="410659"/>
    <lineage>
        <taxon>unclassified sequences</taxon>
        <taxon>metagenomes</taxon>
        <taxon>ecological metagenomes</taxon>
    </lineage>
</organism>
<name>A0A1J5TYD7_9ZZZZ</name>
<sequence>MLALMRPAPRIPARHLLLATLIAFALAWLLSRTEAGRTLEYEGLDGMTRIRTAFQPPPDPRIALVLFDDDSDSRLGAWPLDRQWHAEFMKLLYQTSPAEICWDVIFDANGKSSQGDDAMAAIAGALGQTGIPVVCAAMSSDDSAGIVPPTSDGPTRPFTNIVGAVSELEGHARAYLPYAALRKTATFAFADFNPEPDGVRRRIPIVVRVDGKVYPTLALQAALSLLKVKPAEVRVAIGRSITFPAQGRTWRIPIDDHGRIWINYRYDERGGRSAFPTYGYAKLMIGLDRHFARGDASEPVPDLKGKIVLIGQTVTGKADAGPTPLGRLSPFTLYHANLLNSILRSDYVRTAPAWLLWPAIALSFGAALVGASRRRLLWLVVVSVGGIALYPALALLAWVLHSLWLPLAGPLLGMTLASAFAVFRRVRDEQRAKEKVRHMFGSYLSPELLDRLVASGTDPEVTSERRPVAVLFSDLRDFTAWSERTPENILIAQLNEYLEAMVACVHAEGGTLHKFIGDAVMAAWGDMESRSPAEDCRRACAAALAMQRRLDGLNQGWLARNLHPLRMGIGINHGTVLVGNVGSPKRMEFTVIGDPVNLASRLESMNKALGTSILVGESVESLAGGDFQFVPKGELPVKGKAEPIRVFELLARPAAQARASQGFVDGPAAPAIDLPDGSSH</sequence>
<feature type="transmembrane region" description="Helical" evidence="1">
    <location>
        <begin position="351"/>
        <end position="369"/>
    </location>
</feature>
<keyword evidence="1" id="KW-0812">Transmembrane</keyword>
<accession>A0A1J5TYD7</accession>
<comment type="caution">
    <text evidence="3">The sequence shown here is derived from an EMBL/GenBank/DDBJ whole genome shotgun (WGS) entry which is preliminary data.</text>
</comment>
<proteinExistence type="predicted"/>
<evidence type="ECO:0000256" key="1">
    <source>
        <dbReference type="SAM" id="Phobius"/>
    </source>
</evidence>
<dbReference type="InterPro" id="IPR001054">
    <property type="entry name" value="A/G_cyclase"/>
</dbReference>
<dbReference type="Gene3D" id="3.30.70.1230">
    <property type="entry name" value="Nucleotide cyclase"/>
    <property type="match status" value="1"/>
</dbReference>
<evidence type="ECO:0000259" key="2">
    <source>
        <dbReference type="PROSITE" id="PS50125"/>
    </source>
</evidence>
<dbReference type="AlphaFoldDB" id="A0A1J5TYD7"/>
<dbReference type="GO" id="GO:0006171">
    <property type="term" value="P:cAMP biosynthetic process"/>
    <property type="evidence" value="ECO:0007669"/>
    <property type="project" value="TreeGrafter"/>
</dbReference>
<dbReference type="InterPro" id="IPR050697">
    <property type="entry name" value="Adenylyl/Guanylyl_Cyclase_3/4"/>
</dbReference>
<dbReference type="SMART" id="SM01080">
    <property type="entry name" value="CHASE2"/>
    <property type="match status" value="1"/>
</dbReference>
<dbReference type="GO" id="GO:0004016">
    <property type="term" value="F:adenylate cyclase activity"/>
    <property type="evidence" value="ECO:0007669"/>
    <property type="project" value="UniProtKB-EC"/>
</dbReference>
<dbReference type="PROSITE" id="PS50125">
    <property type="entry name" value="GUANYLATE_CYCLASE_2"/>
    <property type="match status" value="1"/>
</dbReference>